<dbReference type="WBParaSite" id="Csp11.Scaffold629.g15057.t1">
    <property type="protein sequence ID" value="Csp11.Scaffold629.g15057.t1"/>
    <property type="gene ID" value="Csp11.Scaffold629.g15057"/>
</dbReference>
<accession>A0A1I7U5H7</accession>
<name>A0A1I7U5H7_9PELO</name>
<proteinExistence type="predicted"/>
<reference evidence="2" key="1">
    <citation type="submission" date="2016-11" db="UniProtKB">
        <authorList>
            <consortium name="WormBaseParasite"/>
        </authorList>
    </citation>
    <scope>IDENTIFICATION</scope>
</reference>
<protein>
    <submittedName>
        <fullName evidence="2">FBA_2 domain-containing protein</fullName>
    </submittedName>
</protein>
<sequence length="282" mass="33144">MDWYISPSEKLSPDEYEYYRGFPLYQYFSKNPLSALFETARNVMEVFKMSKIGIDIDGSECPLGEKTIKWISCSRNQFQVNICILWNANEDTFRVFSENYHTPTDMLNIKVSKKFQKSVLPDDFKLDRWNYVIVDMVFSIHTFALYYIDAPKLFFLFDLSVETRVLGDILKSWQSGKSHSKLRTAHLFLPWFCKIVKSELLEGIEVIESKSVEQYVQLDNELYWLEEEIIINSPNGKLATIQMRQHVGSMEYAKENWHSDYENPVVKQNKVHSNEVYLVVGC</sequence>
<organism evidence="1 2">
    <name type="scientific">Caenorhabditis tropicalis</name>
    <dbReference type="NCBI Taxonomy" id="1561998"/>
    <lineage>
        <taxon>Eukaryota</taxon>
        <taxon>Metazoa</taxon>
        <taxon>Ecdysozoa</taxon>
        <taxon>Nematoda</taxon>
        <taxon>Chromadorea</taxon>
        <taxon>Rhabditida</taxon>
        <taxon>Rhabditina</taxon>
        <taxon>Rhabditomorpha</taxon>
        <taxon>Rhabditoidea</taxon>
        <taxon>Rhabditidae</taxon>
        <taxon>Peloderinae</taxon>
        <taxon>Caenorhabditis</taxon>
    </lineage>
</organism>
<dbReference type="AlphaFoldDB" id="A0A1I7U5H7"/>
<keyword evidence="1" id="KW-1185">Reference proteome</keyword>
<evidence type="ECO:0000313" key="1">
    <source>
        <dbReference type="Proteomes" id="UP000095282"/>
    </source>
</evidence>
<dbReference type="Proteomes" id="UP000095282">
    <property type="component" value="Unplaced"/>
</dbReference>
<evidence type="ECO:0000313" key="2">
    <source>
        <dbReference type="WBParaSite" id="Csp11.Scaffold629.g15057.t1"/>
    </source>
</evidence>